<reference evidence="2" key="2">
    <citation type="submission" date="2020-05" db="UniProtKB">
        <authorList>
            <consortium name="EnsemblMetazoa"/>
        </authorList>
    </citation>
    <scope>IDENTIFICATION</scope>
    <source>
        <strain evidence="2">IAEA</strain>
    </source>
</reference>
<organism evidence="2 3">
    <name type="scientific">Glossina palpalis gambiensis</name>
    <dbReference type="NCBI Taxonomy" id="67801"/>
    <lineage>
        <taxon>Eukaryota</taxon>
        <taxon>Metazoa</taxon>
        <taxon>Ecdysozoa</taxon>
        <taxon>Arthropoda</taxon>
        <taxon>Hexapoda</taxon>
        <taxon>Insecta</taxon>
        <taxon>Pterygota</taxon>
        <taxon>Neoptera</taxon>
        <taxon>Endopterygota</taxon>
        <taxon>Diptera</taxon>
        <taxon>Brachycera</taxon>
        <taxon>Muscomorpha</taxon>
        <taxon>Hippoboscoidea</taxon>
        <taxon>Glossinidae</taxon>
        <taxon>Glossina</taxon>
    </lineage>
</organism>
<sequence>MNFFMRREDALLGNSLFHFSILFVFKGCLSKVLFGNDHRYASGYFIQIFIFIVFLSAHCCLIKDDKMLEIDVRSHFE</sequence>
<keyword evidence="1" id="KW-1133">Transmembrane helix</keyword>
<dbReference type="Proteomes" id="UP000092460">
    <property type="component" value="Unassembled WGS sequence"/>
</dbReference>
<name>A0A1B0B9C0_9MUSC</name>
<dbReference type="EMBL" id="JXJN01010350">
    <property type="status" value="NOT_ANNOTATED_CDS"/>
    <property type="molecule type" value="Genomic_DNA"/>
</dbReference>
<accession>A0A1B0B9C0</accession>
<evidence type="ECO:0000313" key="3">
    <source>
        <dbReference type="Proteomes" id="UP000092460"/>
    </source>
</evidence>
<keyword evidence="1" id="KW-0472">Membrane</keyword>
<protein>
    <submittedName>
        <fullName evidence="2">Uncharacterized protein</fullName>
    </submittedName>
</protein>
<evidence type="ECO:0000313" key="2">
    <source>
        <dbReference type="EnsemblMetazoa" id="GPPI022939-PA"/>
    </source>
</evidence>
<keyword evidence="3" id="KW-1185">Reference proteome</keyword>
<keyword evidence="1" id="KW-0812">Transmembrane</keyword>
<feature type="transmembrane region" description="Helical" evidence="1">
    <location>
        <begin position="40"/>
        <end position="61"/>
    </location>
</feature>
<dbReference type="VEuPathDB" id="VectorBase:GPPI022939"/>
<dbReference type="AlphaFoldDB" id="A0A1B0B9C0"/>
<proteinExistence type="predicted"/>
<dbReference type="EnsemblMetazoa" id="GPPI022939-RA">
    <property type="protein sequence ID" value="GPPI022939-PA"/>
    <property type="gene ID" value="GPPI022939"/>
</dbReference>
<reference evidence="3" key="1">
    <citation type="submission" date="2015-01" db="EMBL/GenBank/DDBJ databases">
        <authorList>
            <person name="Aksoy S."/>
            <person name="Warren W."/>
            <person name="Wilson R.K."/>
        </authorList>
    </citation>
    <scope>NUCLEOTIDE SEQUENCE [LARGE SCALE GENOMIC DNA]</scope>
    <source>
        <strain evidence="3">IAEA</strain>
    </source>
</reference>
<evidence type="ECO:0000256" key="1">
    <source>
        <dbReference type="SAM" id="Phobius"/>
    </source>
</evidence>